<dbReference type="PANTHER" id="PTHR34720">
    <property type="entry name" value="MICROCYSTIN DEPENDENT PROTEIN"/>
    <property type="match status" value="1"/>
</dbReference>
<dbReference type="PROSITE" id="PS50853">
    <property type="entry name" value="FN3"/>
    <property type="match status" value="3"/>
</dbReference>
<dbReference type="SUPFAM" id="SSF49313">
    <property type="entry name" value="Cadherin-like"/>
    <property type="match status" value="1"/>
</dbReference>
<dbReference type="Pfam" id="PF00041">
    <property type="entry name" value="fn3"/>
    <property type="match status" value="3"/>
</dbReference>
<feature type="domain" description="Fibronectin type-III" evidence="2">
    <location>
        <begin position="506"/>
        <end position="599"/>
    </location>
</feature>
<dbReference type="SMART" id="SM00060">
    <property type="entry name" value="FN3"/>
    <property type="match status" value="3"/>
</dbReference>
<feature type="domain" description="Fibronectin type-III" evidence="2">
    <location>
        <begin position="855"/>
        <end position="944"/>
    </location>
</feature>
<evidence type="ECO:0000313" key="4">
    <source>
        <dbReference type="Proteomes" id="UP000663400"/>
    </source>
</evidence>
<dbReference type="InterPro" id="IPR015919">
    <property type="entry name" value="Cadherin-like_sf"/>
</dbReference>
<dbReference type="CDD" id="cd00063">
    <property type="entry name" value="FN3"/>
    <property type="match status" value="3"/>
</dbReference>
<dbReference type="RefSeq" id="WP_207526933.1">
    <property type="nucleotide sequence ID" value="NZ_CP071517.1"/>
</dbReference>
<dbReference type="EMBL" id="CP071517">
    <property type="protein sequence ID" value="QSX73809.1"/>
    <property type="molecule type" value="Genomic_DNA"/>
</dbReference>
<dbReference type="PANTHER" id="PTHR34720:SF9">
    <property type="entry name" value="BLR4714 PROTEIN"/>
    <property type="match status" value="1"/>
</dbReference>
<dbReference type="Gene3D" id="2.60.40.2810">
    <property type="match status" value="1"/>
</dbReference>
<evidence type="ECO:0000313" key="3">
    <source>
        <dbReference type="EMBL" id="QSX73809.1"/>
    </source>
</evidence>
<name>A0ABX7R6X4_9GAMM</name>
<proteinExistence type="predicted"/>
<accession>A0ABX7R6X4</accession>
<sequence>MSTHRAWRRFAQSMVMLLCAAAPLAQAAPFNDDFTSPFFDSPTTAVTRVLGGTSFRYTFTGSGDLAWDDTTYLGNPMLSANSSAPPDASIERVTIARSDGADFIFQGLLVDVLMGESVTVQAYRDGVPTGTPRTVAPGTSVSLSFGRLLVDEVRLTSSDFFLTNFDNISGDSEAPVPPVVSDSRISVSGASGTGGAYKIGDTVTATWNNTAGGDNNGGVTGVTVDFSQFGGGSAVTATESSGTWTATYTITASAIDAANRNVSVTATNVAGSTTRADSSNATVDSVAPTVSDGRITVSGASGTAGAYKIGDTVTATWNNTAGGDNNSDSISSVTVNFAQFGGGAAVAATNSSGTWTATYTITAGSIDNASRNVSVTATDNAGNATTTSDSSNATVDNIRPTASSIAVNGTPTAGATSIAFTVAFSEPVGNVSTDDFTLVGTGTASASIDSVSAAGGASVNVNIVGITGNGSLRLDLNAATDITDDAGNAQAGFNGGSVHTVVIPVAPGAPTIGTATTGDAQASITFTAPASNGGSAITTYTATASPGGAFGTCAGPAACTATVTGLSNGTAYTFTVTATNAIGTSVSSAASNPVTPKASQSITFANPGAQNFGTSPTLTASATSGLAPTFSSSTTGVCTVTSNGVLTFVTAGTCTIDADQAGNSTVDAASTITRSFTVNSVVPSAPTIGTATAGDTQATVTFTAPASTGGAAITQYTATASPGGATATGAASPITVTGLTNGEAYTFTVTATNMAGTGSASAASNSVMPAAPQLITFNNPGPHNFGTSPVVTATATSGLTPTLSSSTTGVCTITPVGVLTFVTAGRCTINADQGGNSSYLPAPQVSRSFTVSAVAPGAPTAVSASAGNAQANIAFTAPAFVGGAAITGYTVTSSPGGVTATGAASPLTMTNLVNGVTYTFTVTATNAAGTGVPSAPSNAVTPVPALVASPVSANIPYAANATAITLNIVGNANAVAVAGAPAHGTAVASGTSITYRPNPGYAGPDSFSYTATDAYSTTAPASVSITVANAAVALDASAMPGATGGSAYHHQLHASGGSAPYSFQVVSANLPAGLVLAGNGELSGTPTVAGSFDLTVQVSDSSTGTGPFSDQRVYTLVIAAPQLVFALSAMPDATHRAAYDQALDVSGGTAPYTFAVIAGALPAGLSLDAAGRVSGVPEQAGQYAFTVEAHDANGFAAT</sequence>
<evidence type="ECO:0000256" key="1">
    <source>
        <dbReference type="SAM" id="SignalP"/>
    </source>
</evidence>
<evidence type="ECO:0000259" key="2">
    <source>
        <dbReference type="PROSITE" id="PS50853"/>
    </source>
</evidence>
<dbReference type="InterPro" id="IPR003961">
    <property type="entry name" value="FN3_dom"/>
</dbReference>
<reference evidence="3 4" key="1">
    <citation type="submission" date="2021-02" db="EMBL/GenBank/DDBJ databases">
        <title>Lysobacter arenosi sp. nov., isolated from soil of gangwondo yeongwol, south Korea.</title>
        <authorList>
            <person name="Kim K.R."/>
            <person name="Kim K.H."/>
            <person name="Jeon C.O."/>
        </authorList>
    </citation>
    <scope>NUCLEOTIDE SEQUENCE [LARGE SCALE GENOMIC DNA]</scope>
    <source>
        <strain evidence="3 4">R7</strain>
    </source>
</reference>
<dbReference type="Pfam" id="PF17963">
    <property type="entry name" value="Big_9"/>
    <property type="match status" value="1"/>
</dbReference>
<dbReference type="Gene3D" id="2.60.40.1080">
    <property type="match status" value="1"/>
</dbReference>
<gene>
    <name evidence="3" type="ORF">HIV01_011235</name>
</gene>
<dbReference type="Proteomes" id="UP000663400">
    <property type="component" value="Chromosome"/>
</dbReference>
<feature type="domain" description="Fibronectin type-III" evidence="2">
    <location>
        <begin position="682"/>
        <end position="773"/>
    </location>
</feature>
<protein>
    <submittedName>
        <fullName evidence="3">Fibronectin type III domain-containing protein</fullName>
    </submittedName>
</protein>
<keyword evidence="1" id="KW-0732">Signal</keyword>
<feature type="signal peptide" evidence="1">
    <location>
        <begin position="1"/>
        <end position="27"/>
    </location>
</feature>
<dbReference type="Gene3D" id="2.60.40.10">
    <property type="entry name" value="Immunoglobulins"/>
    <property type="match status" value="5"/>
</dbReference>
<dbReference type="Pfam" id="PF05345">
    <property type="entry name" value="He_PIG"/>
    <property type="match status" value="2"/>
</dbReference>
<keyword evidence="4" id="KW-1185">Reference proteome</keyword>
<dbReference type="InterPro" id="IPR008964">
    <property type="entry name" value="Invasin/intimin_cell_adhesion"/>
</dbReference>
<dbReference type="InterPro" id="IPR013783">
    <property type="entry name" value="Ig-like_fold"/>
</dbReference>
<dbReference type="SUPFAM" id="SSF49265">
    <property type="entry name" value="Fibronectin type III"/>
    <property type="match status" value="3"/>
</dbReference>
<feature type="chain" id="PRO_5047348967" evidence="1">
    <location>
        <begin position="28"/>
        <end position="1198"/>
    </location>
</feature>
<dbReference type="SUPFAM" id="SSF49373">
    <property type="entry name" value="Invasin/intimin cell-adhesion fragments"/>
    <property type="match status" value="1"/>
</dbReference>
<organism evidence="3 4">
    <name type="scientific">Lysobacter arenosi</name>
    <dbReference type="NCBI Taxonomy" id="2795387"/>
    <lineage>
        <taxon>Bacteria</taxon>
        <taxon>Pseudomonadati</taxon>
        <taxon>Pseudomonadota</taxon>
        <taxon>Gammaproteobacteria</taxon>
        <taxon>Lysobacterales</taxon>
        <taxon>Lysobacteraceae</taxon>
        <taxon>Lysobacter</taxon>
    </lineage>
</organism>
<dbReference type="InterPro" id="IPR036116">
    <property type="entry name" value="FN3_sf"/>
</dbReference>